<dbReference type="InterPro" id="IPR050492">
    <property type="entry name" value="Bact_metal-bind_prot9"/>
</dbReference>
<dbReference type="Proteomes" id="UP000643810">
    <property type="component" value="Unassembled WGS sequence"/>
</dbReference>
<dbReference type="PANTHER" id="PTHR42953">
    <property type="entry name" value="HIGH-AFFINITY ZINC UPTAKE SYSTEM PROTEIN ZNUA-RELATED"/>
    <property type="match status" value="1"/>
</dbReference>
<evidence type="ECO:0000313" key="6">
    <source>
        <dbReference type="Proteomes" id="UP000643810"/>
    </source>
</evidence>
<proteinExistence type="inferred from homology"/>
<organism evidence="5 6">
    <name type="scientific">Roseburia lenta</name>
    <dbReference type="NCBI Taxonomy" id="2763061"/>
    <lineage>
        <taxon>Bacteria</taxon>
        <taxon>Bacillati</taxon>
        <taxon>Bacillota</taxon>
        <taxon>Clostridia</taxon>
        <taxon>Lachnospirales</taxon>
        <taxon>Lachnospiraceae</taxon>
        <taxon>Roseburia</taxon>
    </lineage>
</organism>
<evidence type="ECO:0000256" key="3">
    <source>
        <dbReference type="ARBA" id="ARBA00022729"/>
    </source>
</evidence>
<dbReference type="Gene3D" id="3.40.50.1980">
    <property type="entry name" value="Nitrogenase molybdenum iron protein domain"/>
    <property type="match status" value="2"/>
</dbReference>
<evidence type="ECO:0000256" key="2">
    <source>
        <dbReference type="ARBA" id="ARBA00022448"/>
    </source>
</evidence>
<name>A0ABR7GDV5_9FIRM</name>
<reference evidence="5 6" key="1">
    <citation type="submission" date="2020-08" db="EMBL/GenBank/DDBJ databases">
        <title>Genome public.</title>
        <authorList>
            <person name="Liu C."/>
            <person name="Sun Q."/>
        </authorList>
    </citation>
    <scope>NUCLEOTIDE SEQUENCE [LARGE SCALE GENOMIC DNA]</scope>
    <source>
        <strain evidence="5 6">NSJ-9</strain>
    </source>
</reference>
<evidence type="ECO:0000256" key="1">
    <source>
        <dbReference type="ARBA" id="ARBA00011028"/>
    </source>
</evidence>
<dbReference type="SUPFAM" id="SSF53807">
    <property type="entry name" value="Helical backbone' metal receptor"/>
    <property type="match status" value="1"/>
</dbReference>
<keyword evidence="3" id="KW-0732">Signal</keyword>
<sequence length="300" mass="33310">MKKRHKGLFVSALLAAIFVVAFGCTFFIYQKQEKNAKAEDLTVVTSFYPMYIAALNVCDGVEGIHLENLSEPQTGCLHDYQLTPEDMKLLQTADVFIVNGGGIENFLTDVAKACPNLTIINASQGLDLIEDNAHAWMSVALHEKQVDNIAEGLAAADADHSKAYAKNAKAYQKKLQALEKQEEEMTQYTKGRSVVLFQEAYEYLTRDLGLEVSYVLDLDEERQVSAGEVSDVMSAIAGDRIRVVFADDVYGKEMGDMVEAETAANTVYVETLVRGDYDKDSYIEHMQENLDAIQMAFAAR</sequence>
<evidence type="ECO:0000256" key="4">
    <source>
        <dbReference type="SAM" id="Coils"/>
    </source>
</evidence>
<keyword evidence="2" id="KW-0813">Transport</keyword>
<gene>
    <name evidence="5" type="ORF">H8R94_03125</name>
</gene>
<comment type="similarity">
    <text evidence="1">Belongs to the bacterial solute-binding protein 9 family.</text>
</comment>
<keyword evidence="4" id="KW-0175">Coiled coil</keyword>
<dbReference type="PROSITE" id="PS51257">
    <property type="entry name" value="PROKAR_LIPOPROTEIN"/>
    <property type="match status" value="1"/>
</dbReference>
<evidence type="ECO:0000313" key="5">
    <source>
        <dbReference type="EMBL" id="MBC5685616.1"/>
    </source>
</evidence>
<dbReference type="InterPro" id="IPR018247">
    <property type="entry name" value="EF_Hand_1_Ca_BS"/>
</dbReference>
<dbReference type="PROSITE" id="PS00018">
    <property type="entry name" value="EF_HAND_1"/>
    <property type="match status" value="1"/>
</dbReference>
<dbReference type="PANTHER" id="PTHR42953:SF3">
    <property type="entry name" value="HIGH-AFFINITY ZINC UPTAKE SYSTEM PROTEIN ZNUA"/>
    <property type="match status" value="1"/>
</dbReference>
<dbReference type="RefSeq" id="WP_186853864.1">
    <property type="nucleotide sequence ID" value="NZ_JACOPG010000001.1"/>
</dbReference>
<keyword evidence="6" id="KW-1185">Reference proteome</keyword>
<comment type="caution">
    <text evidence="5">The sequence shown here is derived from an EMBL/GenBank/DDBJ whole genome shotgun (WGS) entry which is preliminary data.</text>
</comment>
<dbReference type="Pfam" id="PF01297">
    <property type="entry name" value="ZnuA"/>
    <property type="match status" value="1"/>
</dbReference>
<dbReference type="EMBL" id="JACOPG010000001">
    <property type="protein sequence ID" value="MBC5685616.1"/>
    <property type="molecule type" value="Genomic_DNA"/>
</dbReference>
<feature type="coiled-coil region" evidence="4">
    <location>
        <begin position="161"/>
        <end position="188"/>
    </location>
</feature>
<dbReference type="InterPro" id="IPR006127">
    <property type="entry name" value="ZnuA-like"/>
</dbReference>
<protein>
    <submittedName>
        <fullName evidence="5">Zinc ABC transporter substrate-binding protein</fullName>
    </submittedName>
</protein>
<accession>A0ABR7GDV5</accession>